<name>A0A8J5VP64_ZIZPA</name>
<dbReference type="AlphaFoldDB" id="A0A8J5VP64"/>
<sequence length="180" mass="18308">MCLQAQLASVVALVAQAVAVVYSVMEPWYFVEESFVVGEVFGSLTAAVAYPEATFAVLGLEIAAAADLPDLVAVLASYLAAVAVAKAVAVAAAVVAIFVVVVVVVVVAVAVAVAVDVAVAVAAAVAETEAGWQQVVDFELKMRVAVASDSGQEPELGQDWFDLGSRGVYGSWMVVASAGC</sequence>
<organism evidence="3 4">
    <name type="scientific">Zizania palustris</name>
    <name type="common">Northern wild rice</name>
    <dbReference type="NCBI Taxonomy" id="103762"/>
    <lineage>
        <taxon>Eukaryota</taxon>
        <taxon>Viridiplantae</taxon>
        <taxon>Streptophyta</taxon>
        <taxon>Embryophyta</taxon>
        <taxon>Tracheophyta</taxon>
        <taxon>Spermatophyta</taxon>
        <taxon>Magnoliopsida</taxon>
        <taxon>Liliopsida</taxon>
        <taxon>Poales</taxon>
        <taxon>Poaceae</taxon>
        <taxon>BOP clade</taxon>
        <taxon>Oryzoideae</taxon>
        <taxon>Oryzeae</taxon>
        <taxon>Zizaniinae</taxon>
        <taxon>Zizania</taxon>
    </lineage>
</organism>
<evidence type="ECO:0000256" key="2">
    <source>
        <dbReference type="SAM" id="SignalP"/>
    </source>
</evidence>
<comment type="caution">
    <text evidence="3">The sequence shown here is derived from an EMBL/GenBank/DDBJ whole genome shotgun (WGS) entry which is preliminary data.</text>
</comment>
<proteinExistence type="predicted"/>
<keyword evidence="1" id="KW-0812">Transmembrane</keyword>
<reference evidence="3" key="1">
    <citation type="journal article" date="2021" name="bioRxiv">
        <title>Whole Genome Assembly and Annotation of Northern Wild Rice, Zizania palustris L., Supports a Whole Genome Duplication in the Zizania Genus.</title>
        <authorList>
            <person name="Haas M."/>
            <person name="Kono T."/>
            <person name="Macchietto M."/>
            <person name="Millas R."/>
            <person name="McGilp L."/>
            <person name="Shao M."/>
            <person name="Duquette J."/>
            <person name="Hirsch C.N."/>
            <person name="Kimball J."/>
        </authorList>
    </citation>
    <scope>NUCLEOTIDE SEQUENCE</scope>
    <source>
        <tissue evidence="3">Fresh leaf tissue</tissue>
    </source>
</reference>
<protein>
    <submittedName>
        <fullName evidence="3">Uncharacterized protein</fullName>
    </submittedName>
</protein>
<keyword evidence="4" id="KW-1185">Reference proteome</keyword>
<keyword evidence="1" id="KW-1133">Transmembrane helix</keyword>
<accession>A0A8J5VP64</accession>
<evidence type="ECO:0000313" key="3">
    <source>
        <dbReference type="EMBL" id="KAG8074730.1"/>
    </source>
</evidence>
<keyword evidence="2" id="KW-0732">Signal</keyword>
<evidence type="ECO:0000256" key="1">
    <source>
        <dbReference type="SAM" id="Phobius"/>
    </source>
</evidence>
<feature type="transmembrane region" description="Helical" evidence="1">
    <location>
        <begin position="41"/>
        <end position="64"/>
    </location>
</feature>
<reference evidence="3" key="2">
    <citation type="submission" date="2021-02" db="EMBL/GenBank/DDBJ databases">
        <authorList>
            <person name="Kimball J.A."/>
            <person name="Haas M.W."/>
            <person name="Macchietto M."/>
            <person name="Kono T."/>
            <person name="Duquette J."/>
            <person name="Shao M."/>
        </authorList>
    </citation>
    <scope>NUCLEOTIDE SEQUENCE</scope>
    <source>
        <tissue evidence="3">Fresh leaf tissue</tissue>
    </source>
</reference>
<feature type="transmembrane region" description="Helical" evidence="1">
    <location>
        <begin position="95"/>
        <end position="125"/>
    </location>
</feature>
<dbReference type="EMBL" id="JAAALK010000283">
    <property type="protein sequence ID" value="KAG8074730.1"/>
    <property type="molecule type" value="Genomic_DNA"/>
</dbReference>
<dbReference type="Proteomes" id="UP000729402">
    <property type="component" value="Unassembled WGS sequence"/>
</dbReference>
<feature type="signal peptide" evidence="2">
    <location>
        <begin position="1"/>
        <end position="23"/>
    </location>
</feature>
<gene>
    <name evidence="3" type="ORF">GUJ93_ZPchr0006g42596</name>
</gene>
<keyword evidence="1" id="KW-0472">Membrane</keyword>
<feature type="chain" id="PRO_5040389237" evidence="2">
    <location>
        <begin position="24"/>
        <end position="180"/>
    </location>
</feature>
<feature type="transmembrane region" description="Helical" evidence="1">
    <location>
        <begin position="71"/>
        <end position="89"/>
    </location>
</feature>
<evidence type="ECO:0000313" key="4">
    <source>
        <dbReference type="Proteomes" id="UP000729402"/>
    </source>
</evidence>